<keyword evidence="1" id="KW-1133">Transmembrane helix</keyword>
<organism evidence="2">
    <name type="scientific">Collinsella aerofaciens</name>
    <dbReference type="NCBI Taxonomy" id="74426"/>
    <lineage>
        <taxon>Bacteria</taxon>
        <taxon>Bacillati</taxon>
        <taxon>Actinomycetota</taxon>
        <taxon>Coriobacteriia</taxon>
        <taxon>Coriobacteriales</taxon>
        <taxon>Coriobacteriaceae</taxon>
        <taxon>Collinsella</taxon>
    </lineage>
</organism>
<evidence type="ECO:0000313" key="2">
    <source>
        <dbReference type="EMBL" id="VYT64828.1"/>
    </source>
</evidence>
<reference evidence="2" key="1">
    <citation type="submission" date="2019-11" db="EMBL/GenBank/DDBJ databases">
        <authorList>
            <person name="Feng L."/>
        </authorList>
    </citation>
    <scope>NUCLEOTIDE SEQUENCE</scope>
    <source>
        <strain evidence="2">CaerofaciensLFYP39</strain>
    </source>
</reference>
<protein>
    <submittedName>
        <fullName evidence="2">Uncharacterized protein</fullName>
    </submittedName>
</protein>
<accession>A0A6N2YGC8</accession>
<gene>
    <name evidence="2" type="ORF">CALFYP39_00213</name>
</gene>
<keyword evidence="1" id="KW-0472">Membrane</keyword>
<feature type="transmembrane region" description="Helical" evidence="1">
    <location>
        <begin position="33"/>
        <end position="57"/>
    </location>
</feature>
<dbReference type="RefSeq" id="WP_156597177.1">
    <property type="nucleotide sequence ID" value="NZ_CACRTW010000003.1"/>
</dbReference>
<name>A0A6N2YGC8_9ACTN</name>
<dbReference type="AlphaFoldDB" id="A0A6N2YGC8"/>
<keyword evidence="1" id="KW-0812">Transmembrane</keyword>
<proteinExistence type="predicted"/>
<sequence>MPIINILRNIWTRYGGGFNSLSRAEQVEILHGVWTFSLALCVLACIAMLFVMLARLIEFLA</sequence>
<dbReference type="EMBL" id="CACRTW010000003">
    <property type="protein sequence ID" value="VYT64828.1"/>
    <property type="molecule type" value="Genomic_DNA"/>
</dbReference>
<evidence type="ECO:0000256" key="1">
    <source>
        <dbReference type="SAM" id="Phobius"/>
    </source>
</evidence>